<dbReference type="Pfam" id="PF03710">
    <property type="entry name" value="GlnE"/>
    <property type="match status" value="1"/>
</dbReference>
<dbReference type="GO" id="GO:0016874">
    <property type="term" value="F:ligase activity"/>
    <property type="evidence" value="ECO:0007669"/>
    <property type="project" value="UniProtKB-KW"/>
</dbReference>
<dbReference type="PANTHER" id="PTHR30621">
    <property type="entry name" value="GLUTAMINE SYNTHETASE ADENYLYLTRANSFERASE"/>
    <property type="match status" value="1"/>
</dbReference>
<dbReference type="GO" id="GO:0000820">
    <property type="term" value="P:regulation of glutamine family amino acid metabolic process"/>
    <property type="evidence" value="ECO:0007669"/>
    <property type="project" value="TreeGrafter"/>
</dbReference>
<dbReference type="EMBL" id="UASN01000022">
    <property type="protein sequence ID" value="SQC16242.1"/>
    <property type="molecule type" value="Genomic_DNA"/>
</dbReference>
<proteinExistence type="predicted"/>
<reference evidence="2 3" key="1">
    <citation type="submission" date="2018-06" db="EMBL/GenBank/DDBJ databases">
        <authorList>
            <consortium name="Pathogen Informatics"/>
            <person name="Doyle S."/>
        </authorList>
    </citation>
    <scope>NUCLEOTIDE SEQUENCE [LARGE SCALE GENOMIC DNA]</scope>
    <source>
        <strain evidence="2 3">NCTC9601</strain>
    </source>
</reference>
<dbReference type="GO" id="GO:0008882">
    <property type="term" value="F:[glutamate-ammonia-ligase] adenylyltransferase activity"/>
    <property type="evidence" value="ECO:0007669"/>
    <property type="project" value="UniProtKB-EC"/>
</dbReference>
<keyword evidence="2" id="KW-0436">Ligase</keyword>
<dbReference type="SUPFAM" id="SSF81301">
    <property type="entry name" value="Nucleotidyltransferase"/>
    <property type="match status" value="1"/>
</dbReference>
<feature type="domain" description="Glutamate-ammonia ligase adenylyltransferase repeated" evidence="1">
    <location>
        <begin position="2"/>
        <end position="91"/>
    </location>
</feature>
<dbReference type="AlphaFoldDB" id="A0A2X3CH31"/>
<keyword evidence="2" id="KW-0808">Transferase</keyword>
<protein>
    <submittedName>
        <fullName evidence="2">Glutamate-ammonia-ligase adenylyltransferase</fullName>
        <ecNumber evidence="2">2.7.7.42</ecNumber>
    </submittedName>
</protein>
<dbReference type="InterPro" id="IPR023057">
    <property type="entry name" value="GlnE"/>
</dbReference>
<dbReference type="Proteomes" id="UP000251123">
    <property type="component" value="Unassembled WGS sequence"/>
</dbReference>
<keyword evidence="2" id="KW-0548">Nucleotidyltransferase</keyword>
<evidence type="ECO:0000313" key="2">
    <source>
        <dbReference type="EMBL" id="SQC16242.1"/>
    </source>
</evidence>
<accession>A0A2X3CH31</accession>
<gene>
    <name evidence="2" type="primary">glnE_2</name>
    <name evidence="2" type="ORF">NCTC9601_03957</name>
</gene>
<dbReference type="GO" id="GO:0005829">
    <property type="term" value="C:cytosol"/>
    <property type="evidence" value="ECO:0007669"/>
    <property type="project" value="TreeGrafter"/>
</dbReference>
<evidence type="ECO:0000313" key="3">
    <source>
        <dbReference type="Proteomes" id="UP000251123"/>
    </source>
</evidence>
<dbReference type="InterPro" id="IPR005190">
    <property type="entry name" value="GlnE_rpt_dom"/>
</dbReference>
<dbReference type="InterPro" id="IPR043519">
    <property type="entry name" value="NT_sf"/>
</dbReference>
<dbReference type="PANTHER" id="PTHR30621:SF0">
    <property type="entry name" value="BIFUNCTIONAL GLUTAMINE SYNTHETASE ADENYLYLTRANSFERASE_ADENYLYL-REMOVING ENZYME"/>
    <property type="match status" value="1"/>
</dbReference>
<organism evidence="2 3">
    <name type="scientific">Klebsiella pneumoniae</name>
    <dbReference type="NCBI Taxonomy" id="573"/>
    <lineage>
        <taxon>Bacteria</taxon>
        <taxon>Pseudomonadati</taxon>
        <taxon>Pseudomonadota</taxon>
        <taxon>Gammaproteobacteria</taxon>
        <taxon>Enterobacterales</taxon>
        <taxon>Enterobacteriaceae</taxon>
        <taxon>Klebsiella/Raoultella group</taxon>
        <taxon>Klebsiella</taxon>
        <taxon>Klebsiella pneumoniae complex</taxon>
    </lineage>
</organism>
<dbReference type="EC" id="2.7.7.42" evidence="2"/>
<sequence length="94" mass="10909">MIAQPGWLNELADSAPAAEEWRHYEAWLQERLQAVTDEAGLMRELRLFRRQMMVRIAWAQALSLVREEETLQQLSVLAETLIVAARDWLYAGLL</sequence>
<name>A0A2X3CH31_KLEPN</name>
<evidence type="ECO:0000259" key="1">
    <source>
        <dbReference type="Pfam" id="PF03710"/>
    </source>
</evidence>
<dbReference type="Gene3D" id="1.10.4050.10">
    <property type="entry name" value="Glutamine synthase adenylyltransferase GlnE"/>
    <property type="match status" value="1"/>
</dbReference>